<keyword evidence="5 8" id="KW-0812">Transmembrane</keyword>
<accession>A0A443J4C2</accession>
<feature type="transmembrane region" description="Helical" evidence="8">
    <location>
        <begin position="73"/>
        <end position="90"/>
    </location>
</feature>
<feature type="transmembrane region" description="Helical" evidence="8">
    <location>
        <begin position="319"/>
        <end position="337"/>
    </location>
</feature>
<evidence type="ECO:0000256" key="5">
    <source>
        <dbReference type="ARBA" id="ARBA00022692"/>
    </source>
</evidence>
<comment type="caution">
    <text evidence="9">The sequence shown here is derived from an EMBL/GenBank/DDBJ whole genome shotgun (WGS) entry which is preliminary data.</text>
</comment>
<evidence type="ECO:0000313" key="10">
    <source>
        <dbReference type="Proteomes" id="UP000285710"/>
    </source>
</evidence>
<organism evidence="9 10">
    <name type="scientific">Paenirhodobacter populi</name>
    <dbReference type="NCBI Taxonomy" id="2306993"/>
    <lineage>
        <taxon>Bacteria</taxon>
        <taxon>Pseudomonadati</taxon>
        <taxon>Pseudomonadota</taxon>
        <taxon>Alphaproteobacteria</taxon>
        <taxon>Rhodobacterales</taxon>
        <taxon>Rhodobacter group</taxon>
        <taxon>Paenirhodobacter</taxon>
    </lineage>
</organism>
<dbReference type="InterPro" id="IPR000522">
    <property type="entry name" value="ABC_transptr_permease_BtuC"/>
</dbReference>
<dbReference type="Gene3D" id="1.10.3470.10">
    <property type="entry name" value="ABC transporter involved in vitamin B12 uptake, BtuC"/>
    <property type="match status" value="1"/>
</dbReference>
<sequence>MIRCSVPRHRYGLPRRAHSVFAVALPVLAVLMAASIAIGSRPVPLAEVAQALIAYDPSNDLHLVVRTLRVPRSLLGVTAGAALGLAGAVMQAVTRNPLAEPGLLGVNAGAAVAVVLSASALGLTSMTDYMWFGILGAGFAGAAVFVLGRAHVSGTDPVRLVLAGAGLSVLLGAATAFVILNAGLDILDSFRAWSAGALEGRGMTVVQVMAIALIAGGGLSLMLAPDLNALALGHETGAALGMSPRRTWAFACAAVMVLCGVATAAAGPIGFVGLVAPHVARAISGPDNRLILPLSAIFGAAILLMADIIGRIIARPDEIAAGIVATLLGGPFFIYVVRRFRLARL</sequence>
<keyword evidence="4" id="KW-1003">Cell membrane</keyword>
<feature type="transmembrane region" description="Helical" evidence="8">
    <location>
        <begin position="290"/>
        <end position="310"/>
    </location>
</feature>
<dbReference type="FunFam" id="1.10.3470.10:FF:000001">
    <property type="entry name" value="Vitamin B12 ABC transporter permease BtuC"/>
    <property type="match status" value="1"/>
</dbReference>
<protein>
    <submittedName>
        <fullName evidence="9">Iron ABC transporter permease</fullName>
    </submittedName>
</protein>
<feature type="transmembrane region" description="Helical" evidence="8">
    <location>
        <begin position="248"/>
        <end position="270"/>
    </location>
</feature>
<dbReference type="AlphaFoldDB" id="A0A443J4C2"/>
<dbReference type="Proteomes" id="UP000285710">
    <property type="component" value="Unassembled WGS sequence"/>
</dbReference>
<dbReference type="PANTHER" id="PTHR30472:SF1">
    <property type="entry name" value="FE(3+) DICITRATE TRANSPORT SYSTEM PERMEASE PROTEIN FECC-RELATED"/>
    <property type="match status" value="1"/>
</dbReference>
<gene>
    <name evidence="9" type="ORF">D2T33_00155</name>
</gene>
<feature type="transmembrane region" description="Helical" evidence="8">
    <location>
        <begin position="129"/>
        <end position="148"/>
    </location>
</feature>
<dbReference type="GO" id="GO:0033214">
    <property type="term" value="P:siderophore-iron import into cell"/>
    <property type="evidence" value="ECO:0007669"/>
    <property type="project" value="TreeGrafter"/>
</dbReference>
<comment type="similarity">
    <text evidence="2">Belongs to the binding-protein-dependent transport system permease family. FecCD subfamily.</text>
</comment>
<evidence type="ECO:0000256" key="7">
    <source>
        <dbReference type="ARBA" id="ARBA00023136"/>
    </source>
</evidence>
<feature type="transmembrane region" description="Helical" evidence="8">
    <location>
        <begin position="204"/>
        <end position="227"/>
    </location>
</feature>
<dbReference type="PANTHER" id="PTHR30472">
    <property type="entry name" value="FERRIC ENTEROBACTIN TRANSPORT SYSTEM PERMEASE PROTEIN"/>
    <property type="match status" value="1"/>
</dbReference>
<evidence type="ECO:0000256" key="3">
    <source>
        <dbReference type="ARBA" id="ARBA00022448"/>
    </source>
</evidence>
<reference evidence="9 10" key="2">
    <citation type="submission" date="2019-01" db="EMBL/GenBank/DDBJ databases">
        <authorList>
            <person name="Li Y."/>
        </authorList>
    </citation>
    <scope>NUCLEOTIDE SEQUENCE [LARGE SCALE GENOMIC DNA]</scope>
    <source>
        <strain evidence="9 10">2D-5</strain>
    </source>
</reference>
<dbReference type="EMBL" id="SAUW01000001">
    <property type="protein sequence ID" value="RWR15332.1"/>
    <property type="molecule type" value="Genomic_DNA"/>
</dbReference>
<evidence type="ECO:0000256" key="4">
    <source>
        <dbReference type="ARBA" id="ARBA00022475"/>
    </source>
</evidence>
<keyword evidence="3" id="KW-0813">Transport</keyword>
<keyword evidence="10" id="KW-1185">Reference proteome</keyword>
<dbReference type="InterPro" id="IPR037294">
    <property type="entry name" value="ABC_BtuC-like"/>
</dbReference>
<dbReference type="SUPFAM" id="SSF81345">
    <property type="entry name" value="ABC transporter involved in vitamin B12 uptake, BtuC"/>
    <property type="match status" value="1"/>
</dbReference>
<dbReference type="GO" id="GO:0005886">
    <property type="term" value="C:plasma membrane"/>
    <property type="evidence" value="ECO:0007669"/>
    <property type="project" value="UniProtKB-SubCell"/>
</dbReference>
<dbReference type="GO" id="GO:0022857">
    <property type="term" value="F:transmembrane transporter activity"/>
    <property type="evidence" value="ECO:0007669"/>
    <property type="project" value="InterPro"/>
</dbReference>
<feature type="transmembrane region" description="Helical" evidence="8">
    <location>
        <begin position="160"/>
        <end position="184"/>
    </location>
</feature>
<reference evidence="9 10" key="1">
    <citation type="submission" date="2019-01" db="EMBL/GenBank/DDBJ databases">
        <title>Sinorhodobacter populi sp. nov. isolated from the symptomatic bark tissue of Populus euramericana canker.</title>
        <authorList>
            <person name="Xu G."/>
        </authorList>
    </citation>
    <scope>NUCLEOTIDE SEQUENCE [LARGE SCALE GENOMIC DNA]</scope>
    <source>
        <strain evidence="9 10">2D-5</strain>
    </source>
</reference>
<evidence type="ECO:0000256" key="8">
    <source>
        <dbReference type="SAM" id="Phobius"/>
    </source>
</evidence>
<keyword evidence="6 8" id="KW-1133">Transmembrane helix</keyword>
<evidence type="ECO:0000256" key="6">
    <source>
        <dbReference type="ARBA" id="ARBA00022989"/>
    </source>
</evidence>
<evidence type="ECO:0000313" key="9">
    <source>
        <dbReference type="EMBL" id="RWR15332.1"/>
    </source>
</evidence>
<feature type="transmembrane region" description="Helical" evidence="8">
    <location>
        <begin position="20"/>
        <end position="38"/>
    </location>
</feature>
<name>A0A443J4C2_9RHOB</name>
<dbReference type="Pfam" id="PF01032">
    <property type="entry name" value="FecCD"/>
    <property type="match status" value="1"/>
</dbReference>
<evidence type="ECO:0000256" key="1">
    <source>
        <dbReference type="ARBA" id="ARBA00004651"/>
    </source>
</evidence>
<dbReference type="CDD" id="cd06550">
    <property type="entry name" value="TM_ABC_iron-siderophores_like"/>
    <property type="match status" value="1"/>
</dbReference>
<comment type="subcellular location">
    <subcellularLocation>
        <location evidence="1">Cell membrane</location>
        <topology evidence="1">Multi-pass membrane protein</topology>
    </subcellularLocation>
</comment>
<proteinExistence type="inferred from homology"/>
<keyword evidence="7 8" id="KW-0472">Membrane</keyword>
<evidence type="ECO:0000256" key="2">
    <source>
        <dbReference type="ARBA" id="ARBA00007935"/>
    </source>
</evidence>
<feature type="transmembrane region" description="Helical" evidence="8">
    <location>
        <begin position="102"/>
        <end position="123"/>
    </location>
</feature>